<evidence type="ECO:0000259" key="2">
    <source>
        <dbReference type="PROSITE" id="PS50846"/>
    </source>
</evidence>
<evidence type="ECO:0000313" key="4">
    <source>
        <dbReference type="EMBL" id="KEA57688.1"/>
    </source>
</evidence>
<dbReference type="PROSITE" id="PS01047">
    <property type="entry name" value="HMA_1"/>
    <property type="match status" value="1"/>
</dbReference>
<dbReference type="InterPro" id="IPR017969">
    <property type="entry name" value="Heavy-metal-associated_CS"/>
</dbReference>
<evidence type="ECO:0000313" key="5">
    <source>
        <dbReference type="Proteomes" id="UP000494322"/>
    </source>
</evidence>
<dbReference type="EMBL" id="CABWIK020000001">
    <property type="protein sequence ID" value="CAB3961936.1"/>
    <property type="molecule type" value="Genomic_DNA"/>
</dbReference>
<proteinExistence type="predicted"/>
<dbReference type="EMBL" id="JJOA01000016">
    <property type="protein sequence ID" value="KEA57688.1"/>
    <property type="molecule type" value="Genomic_DNA"/>
</dbReference>
<protein>
    <submittedName>
        <fullName evidence="4">Heavy metal transporter</fullName>
    </submittedName>
</protein>
<organism evidence="4">
    <name type="scientific">Burkholderia cenocepacia</name>
    <dbReference type="NCBI Taxonomy" id="95486"/>
    <lineage>
        <taxon>Bacteria</taxon>
        <taxon>Pseudomonadati</taxon>
        <taxon>Pseudomonadota</taxon>
        <taxon>Betaproteobacteria</taxon>
        <taxon>Burkholderiales</taxon>
        <taxon>Burkholderiaceae</taxon>
        <taxon>Burkholderia</taxon>
        <taxon>Burkholderia cepacia complex</taxon>
    </lineage>
</organism>
<keyword evidence="1" id="KW-0479">Metal-binding</keyword>
<reference evidence="3 5" key="2">
    <citation type="submission" date="2020-04" db="EMBL/GenBank/DDBJ databases">
        <authorList>
            <person name="Depoorter E."/>
        </authorList>
    </citation>
    <scope>NUCLEOTIDE SEQUENCE [LARGE SCALE GENOMIC DNA]</scope>
    <source>
        <strain evidence="3 5">BCC0132</strain>
    </source>
</reference>
<gene>
    <name evidence="3" type="ORF">BCO9919_00212</name>
    <name evidence="4" type="ORF">DT99_19715</name>
</gene>
<reference evidence="4" key="1">
    <citation type="submission" date="2014-04" db="EMBL/GenBank/DDBJ databases">
        <title>In planta biocontrol of soil-borne Fusarium wilt of banana through a plant endophytic bacterium, Burkholderia cenocepacia 869T2.</title>
        <authorList>
            <person name="Ho Y.-N."/>
            <person name="Chiang H.-M."/>
            <person name="Chao C.-P."/>
            <person name="Su C.-C."/>
            <person name="Hsu H.-F."/>
            <person name="Guo C.-T."/>
            <person name="Hsieh J.-L."/>
            <person name="Huang C.-C."/>
        </authorList>
    </citation>
    <scope>NUCLEOTIDE SEQUENCE [LARGE SCALE GENOMIC DNA]</scope>
    <source>
        <strain evidence="4">869T2</strain>
    </source>
</reference>
<dbReference type="AlphaFoldDB" id="A0A071MAC3"/>
<dbReference type="InterPro" id="IPR006121">
    <property type="entry name" value="HMA_dom"/>
</dbReference>
<dbReference type="InterPro" id="IPR036163">
    <property type="entry name" value="HMA_dom_sf"/>
</dbReference>
<name>A0A071MAC3_9BURK</name>
<sequence>MEFEVQDMTCGGCANAITRAVTAADPAAKLDIDVAAKIVKVESAQGAERVQSIIEAAGFHPALRAA</sequence>
<feature type="domain" description="HMA" evidence="2">
    <location>
        <begin position="1"/>
        <end position="62"/>
    </location>
</feature>
<dbReference type="CDD" id="cd00371">
    <property type="entry name" value="HMA"/>
    <property type="match status" value="1"/>
</dbReference>
<dbReference type="OrthoDB" id="9813965at2"/>
<dbReference type="GeneID" id="99660377"/>
<dbReference type="PROSITE" id="PS50846">
    <property type="entry name" value="HMA_2"/>
    <property type="match status" value="1"/>
</dbReference>
<dbReference type="Pfam" id="PF00403">
    <property type="entry name" value="HMA"/>
    <property type="match status" value="1"/>
</dbReference>
<dbReference type="Gene3D" id="3.30.70.100">
    <property type="match status" value="1"/>
</dbReference>
<dbReference type="GO" id="GO:0046872">
    <property type="term" value="F:metal ion binding"/>
    <property type="evidence" value="ECO:0007669"/>
    <property type="project" value="UniProtKB-KW"/>
</dbReference>
<dbReference type="Proteomes" id="UP000494322">
    <property type="component" value="Unassembled WGS sequence"/>
</dbReference>
<dbReference type="RefSeq" id="WP_011353438.1">
    <property type="nucleotide sequence ID" value="NZ_CABWIK020000001.1"/>
</dbReference>
<dbReference type="SUPFAM" id="SSF55008">
    <property type="entry name" value="HMA, heavy metal-associated domain"/>
    <property type="match status" value="1"/>
</dbReference>
<accession>A0A071MAC3</accession>
<evidence type="ECO:0000313" key="3">
    <source>
        <dbReference type="EMBL" id="CAB3961936.1"/>
    </source>
</evidence>
<evidence type="ECO:0000256" key="1">
    <source>
        <dbReference type="ARBA" id="ARBA00022723"/>
    </source>
</evidence>